<accession>A0A0K2U394</accession>
<proteinExistence type="predicted"/>
<dbReference type="EMBL" id="HACA01015408">
    <property type="protein sequence ID" value="CDW32769.1"/>
    <property type="molecule type" value="Transcribed_RNA"/>
</dbReference>
<dbReference type="AlphaFoldDB" id="A0A0K2U394"/>
<organism evidence="1">
    <name type="scientific">Lepeophtheirus salmonis</name>
    <name type="common">Salmon louse</name>
    <name type="synonym">Caligus salmonis</name>
    <dbReference type="NCBI Taxonomy" id="72036"/>
    <lineage>
        <taxon>Eukaryota</taxon>
        <taxon>Metazoa</taxon>
        <taxon>Ecdysozoa</taxon>
        <taxon>Arthropoda</taxon>
        <taxon>Crustacea</taxon>
        <taxon>Multicrustacea</taxon>
        <taxon>Hexanauplia</taxon>
        <taxon>Copepoda</taxon>
        <taxon>Siphonostomatoida</taxon>
        <taxon>Caligidae</taxon>
        <taxon>Lepeophtheirus</taxon>
    </lineage>
</organism>
<evidence type="ECO:0000313" key="1">
    <source>
        <dbReference type="EMBL" id="CDW32769.1"/>
    </source>
</evidence>
<reference evidence="1" key="1">
    <citation type="submission" date="2014-05" db="EMBL/GenBank/DDBJ databases">
        <authorList>
            <person name="Chronopoulou M."/>
        </authorList>
    </citation>
    <scope>NUCLEOTIDE SEQUENCE</scope>
    <source>
        <tissue evidence="1">Whole organism</tissue>
    </source>
</reference>
<name>A0A0K2U394_LEPSM</name>
<sequence>MYCHIFSNYILITFPSRNNKLLSDSYVFLFCIFFSRCSNRFNSTSHFLHTS</sequence>
<protein>
    <submittedName>
        <fullName evidence="1">Uncharacterized protein</fullName>
    </submittedName>
</protein>